<gene>
    <name evidence="2" type="ORF">OJ997_34795</name>
</gene>
<keyword evidence="1" id="KW-0472">Membrane</keyword>
<evidence type="ECO:0000313" key="2">
    <source>
        <dbReference type="EMBL" id="MDA0185526.1"/>
    </source>
</evidence>
<feature type="transmembrane region" description="Helical" evidence="1">
    <location>
        <begin position="12"/>
        <end position="34"/>
    </location>
</feature>
<proteinExistence type="predicted"/>
<accession>A0A9X3SD93</accession>
<keyword evidence="1" id="KW-1133">Transmembrane helix</keyword>
<dbReference type="RefSeq" id="WP_270030032.1">
    <property type="nucleotide sequence ID" value="NZ_JAPDDP010000119.1"/>
</dbReference>
<reference evidence="2" key="1">
    <citation type="submission" date="2022-10" db="EMBL/GenBank/DDBJ databases">
        <title>The WGS of Solirubrobacter phytolaccae KCTC 29190.</title>
        <authorList>
            <person name="Jiang Z."/>
        </authorList>
    </citation>
    <scope>NUCLEOTIDE SEQUENCE</scope>
    <source>
        <strain evidence="2">KCTC 29190</strain>
    </source>
</reference>
<comment type="caution">
    <text evidence="2">The sequence shown here is derived from an EMBL/GenBank/DDBJ whole genome shotgun (WGS) entry which is preliminary data.</text>
</comment>
<protein>
    <recommendedName>
        <fullName evidence="4">Pilus assembly protein</fullName>
    </recommendedName>
</protein>
<dbReference type="AlphaFoldDB" id="A0A9X3SD93"/>
<dbReference type="EMBL" id="JAPDDP010000119">
    <property type="protein sequence ID" value="MDA0185526.1"/>
    <property type="molecule type" value="Genomic_DNA"/>
</dbReference>
<evidence type="ECO:0008006" key="4">
    <source>
        <dbReference type="Google" id="ProtNLM"/>
    </source>
</evidence>
<organism evidence="2 3">
    <name type="scientific">Solirubrobacter phytolaccae</name>
    <dbReference type="NCBI Taxonomy" id="1404360"/>
    <lineage>
        <taxon>Bacteria</taxon>
        <taxon>Bacillati</taxon>
        <taxon>Actinomycetota</taxon>
        <taxon>Thermoleophilia</taxon>
        <taxon>Solirubrobacterales</taxon>
        <taxon>Solirubrobacteraceae</taxon>
        <taxon>Solirubrobacter</taxon>
    </lineage>
</organism>
<name>A0A9X3SD93_9ACTN</name>
<evidence type="ECO:0000256" key="1">
    <source>
        <dbReference type="SAM" id="Phobius"/>
    </source>
</evidence>
<evidence type="ECO:0000313" key="3">
    <source>
        <dbReference type="Proteomes" id="UP001147653"/>
    </source>
</evidence>
<keyword evidence="1" id="KW-0812">Transmembrane</keyword>
<keyword evidence="3" id="KW-1185">Reference proteome</keyword>
<dbReference type="Proteomes" id="UP001147653">
    <property type="component" value="Unassembled WGS sequence"/>
</dbReference>
<sequence>MRRVADHRGQATIELLGLLPLVVLIALVAFTFIASHTAHEQAGEAAEAGALALLQGGIDPRTAAREALPKPVRARATITLEGRRVHVRVLPRLPISGLTNRLAGEARADAGPSTP</sequence>